<evidence type="ECO:0000256" key="1">
    <source>
        <dbReference type="SAM" id="MobiDB-lite"/>
    </source>
</evidence>
<name>A0A2P6MR80_9EUKA</name>
<reference evidence="2 3" key="1">
    <citation type="journal article" date="2018" name="Genome Biol. Evol.">
        <title>Multiple Roots of Fruiting Body Formation in Amoebozoa.</title>
        <authorList>
            <person name="Hillmann F."/>
            <person name="Forbes G."/>
            <person name="Novohradska S."/>
            <person name="Ferling I."/>
            <person name="Riege K."/>
            <person name="Groth M."/>
            <person name="Westermann M."/>
            <person name="Marz M."/>
            <person name="Spaller T."/>
            <person name="Winckler T."/>
            <person name="Schaap P."/>
            <person name="Glockner G."/>
        </authorList>
    </citation>
    <scope>NUCLEOTIDE SEQUENCE [LARGE SCALE GENOMIC DNA]</scope>
    <source>
        <strain evidence="2 3">Jena</strain>
    </source>
</reference>
<dbReference type="EMBL" id="MDYQ01000488">
    <property type="protein sequence ID" value="PRP74203.1"/>
    <property type="molecule type" value="Genomic_DNA"/>
</dbReference>
<proteinExistence type="predicted"/>
<comment type="caution">
    <text evidence="2">The sequence shown here is derived from an EMBL/GenBank/DDBJ whole genome shotgun (WGS) entry which is preliminary data.</text>
</comment>
<evidence type="ECO:0000313" key="3">
    <source>
        <dbReference type="Proteomes" id="UP000241769"/>
    </source>
</evidence>
<accession>A0A2P6MR80</accession>
<feature type="region of interest" description="Disordered" evidence="1">
    <location>
        <begin position="1"/>
        <end position="20"/>
    </location>
</feature>
<dbReference type="AlphaFoldDB" id="A0A2P6MR80"/>
<protein>
    <submittedName>
        <fullName evidence="2">Uncharacterized protein</fullName>
    </submittedName>
</protein>
<keyword evidence="3" id="KW-1185">Reference proteome</keyword>
<gene>
    <name evidence="2" type="ORF">PROFUN_16337</name>
</gene>
<dbReference type="InParanoid" id="A0A2P6MR80"/>
<evidence type="ECO:0000313" key="2">
    <source>
        <dbReference type="EMBL" id="PRP74203.1"/>
    </source>
</evidence>
<feature type="compositionally biased region" description="Basic and acidic residues" evidence="1">
    <location>
        <begin position="1"/>
        <end position="17"/>
    </location>
</feature>
<organism evidence="2 3">
    <name type="scientific">Planoprotostelium fungivorum</name>
    <dbReference type="NCBI Taxonomy" id="1890364"/>
    <lineage>
        <taxon>Eukaryota</taxon>
        <taxon>Amoebozoa</taxon>
        <taxon>Evosea</taxon>
        <taxon>Variosea</taxon>
        <taxon>Cavosteliida</taxon>
        <taxon>Cavosteliaceae</taxon>
        <taxon>Planoprotostelium</taxon>
    </lineage>
</organism>
<sequence>MREKPKMSEQRPEKKPDLLNMDGNDVTRAVMYWMTTCLRVILKDKVQDEAVRGDEENLLWQSALIAISWRKQRREFIDLIMSEKVGSHSLPNRTPITDKKYVADNGCWKATGPGYSVSYNYQGERPNGSTGGKDDYLVASCLEDLRTSESFLEKVVFLKDGNVTETLAEL</sequence>
<dbReference type="Proteomes" id="UP000241769">
    <property type="component" value="Unassembled WGS sequence"/>
</dbReference>